<organism evidence="2 3">
    <name type="scientific">Mya arenaria</name>
    <name type="common">Soft-shell clam</name>
    <dbReference type="NCBI Taxonomy" id="6604"/>
    <lineage>
        <taxon>Eukaryota</taxon>
        <taxon>Metazoa</taxon>
        <taxon>Spiralia</taxon>
        <taxon>Lophotrochozoa</taxon>
        <taxon>Mollusca</taxon>
        <taxon>Bivalvia</taxon>
        <taxon>Autobranchia</taxon>
        <taxon>Heteroconchia</taxon>
        <taxon>Euheterodonta</taxon>
        <taxon>Imparidentia</taxon>
        <taxon>Neoheterodontei</taxon>
        <taxon>Myida</taxon>
        <taxon>Myoidea</taxon>
        <taxon>Myidae</taxon>
        <taxon>Mya</taxon>
    </lineage>
</organism>
<protein>
    <submittedName>
        <fullName evidence="2">Uncharacterized protein</fullName>
    </submittedName>
</protein>
<sequence>MKKHKTNENLNKYQMSMKDKKKKKLEFSRSTVWDSRFIEPTKSVEEIHNPLAADDERRFLSRVHPAEPLSCRCGGSLKPQRTRKNKEDCMTNSDKKL</sequence>
<keyword evidence="3" id="KW-1185">Reference proteome</keyword>
<accession>A0ABY7DCQ7</accession>
<gene>
    <name evidence="2" type="ORF">MAR_028136</name>
</gene>
<dbReference type="EMBL" id="CP111013">
    <property type="protein sequence ID" value="WAQ95446.1"/>
    <property type="molecule type" value="Genomic_DNA"/>
</dbReference>
<proteinExistence type="predicted"/>
<evidence type="ECO:0000256" key="1">
    <source>
        <dbReference type="SAM" id="MobiDB-lite"/>
    </source>
</evidence>
<evidence type="ECO:0000313" key="3">
    <source>
        <dbReference type="Proteomes" id="UP001164746"/>
    </source>
</evidence>
<feature type="region of interest" description="Disordered" evidence="1">
    <location>
        <begin position="74"/>
        <end position="97"/>
    </location>
</feature>
<reference evidence="2" key="1">
    <citation type="submission" date="2022-11" db="EMBL/GenBank/DDBJ databases">
        <title>Centuries of genome instability and evolution in soft-shell clam transmissible cancer (bioRxiv).</title>
        <authorList>
            <person name="Hart S.F.M."/>
            <person name="Yonemitsu M.A."/>
            <person name="Giersch R.M."/>
            <person name="Beal B.F."/>
            <person name="Arriagada G."/>
            <person name="Davis B.W."/>
            <person name="Ostrander E.A."/>
            <person name="Goff S.P."/>
            <person name="Metzger M.J."/>
        </authorList>
    </citation>
    <scope>NUCLEOTIDE SEQUENCE</scope>
    <source>
        <strain evidence="2">MELC-2E11</strain>
        <tissue evidence="2">Siphon/mantle</tissue>
    </source>
</reference>
<evidence type="ECO:0000313" key="2">
    <source>
        <dbReference type="EMBL" id="WAQ95446.1"/>
    </source>
</evidence>
<name>A0ABY7DCQ7_MYAAR</name>
<feature type="compositionally biased region" description="Basic and acidic residues" evidence="1">
    <location>
        <begin position="85"/>
        <end position="97"/>
    </location>
</feature>
<feature type="region of interest" description="Disordered" evidence="1">
    <location>
        <begin position="1"/>
        <end position="25"/>
    </location>
</feature>
<dbReference type="Proteomes" id="UP001164746">
    <property type="component" value="Chromosome 2"/>
</dbReference>